<dbReference type="EC" id="2.4.1.-" evidence="5"/>
<dbReference type="PANTHER" id="PTHR48046">
    <property type="entry name" value="UDP-GLYCOSYLTRANSFERASE 72E1"/>
    <property type="match status" value="1"/>
</dbReference>
<reference evidence="7" key="1">
    <citation type="submission" date="2025-08" db="UniProtKB">
        <authorList>
            <consortium name="RefSeq"/>
        </authorList>
    </citation>
    <scope>IDENTIFICATION</scope>
    <source>
        <tissue evidence="7">Leaf</tissue>
    </source>
</reference>
<evidence type="ECO:0000313" key="6">
    <source>
        <dbReference type="Proteomes" id="UP000504621"/>
    </source>
</evidence>
<dbReference type="RefSeq" id="XP_021275065.1">
    <property type="nucleotide sequence ID" value="XM_021419390.1"/>
</dbReference>
<dbReference type="SUPFAM" id="SSF53756">
    <property type="entry name" value="UDP-Glycosyltransferase/glycogen phosphorylase"/>
    <property type="match status" value="1"/>
</dbReference>
<dbReference type="CDD" id="cd03784">
    <property type="entry name" value="GT1_Gtf-like"/>
    <property type="match status" value="1"/>
</dbReference>
<evidence type="ECO:0000256" key="5">
    <source>
        <dbReference type="RuleBase" id="RU362057"/>
    </source>
</evidence>
<protein>
    <recommendedName>
        <fullName evidence="5">Glycosyltransferase</fullName>
        <ecNumber evidence="5">2.4.1.-</ecNumber>
    </recommendedName>
</protein>
<keyword evidence="3 4" id="KW-0808">Transferase</keyword>
<gene>
    <name evidence="7" type="primary">LOC110409892</name>
</gene>
<dbReference type="InterPro" id="IPR035595">
    <property type="entry name" value="UDP_glycos_trans_CS"/>
</dbReference>
<dbReference type="GO" id="GO:0047209">
    <property type="term" value="F:coniferyl-alcohol glucosyltransferase activity"/>
    <property type="evidence" value="ECO:0007669"/>
    <property type="project" value="TreeGrafter"/>
</dbReference>
<dbReference type="PANTHER" id="PTHR48046:SF7">
    <property type="entry name" value="UDP-GLYCOSYLTRANSFERASE 72E1"/>
    <property type="match status" value="1"/>
</dbReference>
<dbReference type="GeneID" id="110409892"/>
<keyword evidence="2 4" id="KW-0328">Glycosyltransferase</keyword>
<accession>A0A6J0ZKR3</accession>
<dbReference type="FunFam" id="3.40.50.2000:FF:000051">
    <property type="entry name" value="Glycosyltransferase"/>
    <property type="match status" value="1"/>
</dbReference>
<organism evidence="6 7">
    <name type="scientific">Herrania umbratica</name>
    <dbReference type="NCBI Taxonomy" id="108875"/>
    <lineage>
        <taxon>Eukaryota</taxon>
        <taxon>Viridiplantae</taxon>
        <taxon>Streptophyta</taxon>
        <taxon>Embryophyta</taxon>
        <taxon>Tracheophyta</taxon>
        <taxon>Spermatophyta</taxon>
        <taxon>Magnoliopsida</taxon>
        <taxon>eudicotyledons</taxon>
        <taxon>Gunneridae</taxon>
        <taxon>Pentapetalae</taxon>
        <taxon>rosids</taxon>
        <taxon>malvids</taxon>
        <taxon>Malvales</taxon>
        <taxon>Malvaceae</taxon>
        <taxon>Byttnerioideae</taxon>
        <taxon>Herrania</taxon>
    </lineage>
</organism>
<dbReference type="Proteomes" id="UP000504621">
    <property type="component" value="Unplaced"/>
</dbReference>
<name>A0A6J0ZKR3_9ROSI</name>
<proteinExistence type="inferred from homology"/>
<evidence type="ECO:0000256" key="1">
    <source>
        <dbReference type="ARBA" id="ARBA00009995"/>
    </source>
</evidence>
<dbReference type="InterPro" id="IPR002213">
    <property type="entry name" value="UDP_glucos_trans"/>
</dbReference>
<dbReference type="AlphaFoldDB" id="A0A6J0ZKR3"/>
<evidence type="ECO:0000256" key="2">
    <source>
        <dbReference type="ARBA" id="ARBA00022676"/>
    </source>
</evidence>
<comment type="similarity">
    <text evidence="1 4">Belongs to the UDP-glycosyltransferase family.</text>
</comment>
<evidence type="ECO:0000313" key="7">
    <source>
        <dbReference type="RefSeq" id="XP_021275065.1"/>
    </source>
</evidence>
<evidence type="ECO:0000256" key="4">
    <source>
        <dbReference type="RuleBase" id="RU003718"/>
    </source>
</evidence>
<dbReference type="OrthoDB" id="5835829at2759"/>
<dbReference type="Pfam" id="PF00201">
    <property type="entry name" value="UDPGT"/>
    <property type="match status" value="1"/>
</dbReference>
<dbReference type="PROSITE" id="PS00375">
    <property type="entry name" value="UDPGT"/>
    <property type="match status" value="1"/>
</dbReference>
<dbReference type="Gene3D" id="3.40.50.2000">
    <property type="entry name" value="Glycogen Phosphorylase B"/>
    <property type="match status" value="2"/>
</dbReference>
<evidence type="ECO:0000256" key="3">
    <source>
        <dbReference type="ARBA" id="ARBA00022679"/>
    </source>
</evidence>
<sequence>MAMTKVKKPHAALLASPGMGHLIPVLELGKRMVTHHDFLVTVFVVASDPASTSLLNSPTPNDDLGIVALPSVDISGLVDPKAPLVAKLLVLMRESLPSLRSSIAAMKCRPTALVVDLFGTDAFAIANEFGMLRYVFDTTTAWFLAVALHSSSIGKNVIWEEHVKSQKPLKVPGCKSLRFEDTLESFLNIDRFDGSQFLGTEMTKTDGILINTWEDLESTTVKALRDNNFLGRVVKVPIYPVGPLIRKDRKQVLDKEVKIWLDKQPTESVIYVSFGSGGTLSAKQIIELAWGLEQSRQRFIWVVRPPSENALGTYFTIGKNDGDGMPDYLPEGFFTRTKDIGLVIPMWAPQAQILSHPSVGGFLSHCGWNSTLESILNGVPMIAWPLYAEQKMNAALLTEEFGIAVRPKLSQTDEIVERDEIATMVKMIMVDNEEGHAMRTRVKELNSSAEKALSKGGSSYNSLSQIAKDCLQRLQA</sequence>
<keyword evidence="6" id="KW-1185">Reference proteome</keyword>